<evidence type="ECO:0000256" key="5">
    <source>
        <dbReference type="SAM" id="Coils"/>
    </source>
</evidence>
<comment type="similarity">
    <text evidence="2 4">Belongs to the NOSIP family.</text>
</comment>
<dbReference type="InterPro" id="IPR031790">
    <property type="entry name" value="Znf-NOSIP"/>
</dbReference>
<dbReference type="Pfam" id="PF15906">
    <property type="entry name" value="zf-NOSIP"/>
    <property type="match status" value="1"/>
</dbReference>
<dbReference type="InterPro" id="IPR013083">
    <property type="entry name" value="Znf_RING/FYVE/PHD"/>
</dbReference>
<dbReference type="Gene3D" id="3.30.40.10">
    <property type="entry name" value="Zinc/RING finger domain, C3HC4 (zinc finger)"/>
    <property type="match status" value="1"/>
</dbReference>
<evidence type="ECO:0000256" key="6">
    <source>
        <dbReference type="SAM" id="MobiDB-lite"/>
    </source>
</evidence>
<sequence>MGGGSRHSKNAGNMGREGMSYHERRALGFGTQKERLGKDTVKDFDACGLTLTYAKDPVTTPEGYLYSKESILECLVSQKKSVARQLAAWEDQEASRAAEEQNKEVEEQESKLVAFHRQNHSAGKWEDLHPSEARGGEGGATTATATEFERQQKKEMKAYWLPSKAPAAKKYLDKPDTFTKCPQTGNKLRLKDLVDVKWTKASEDLGKDKAMCPTCKKVFSNITRIVVLKTTGDAMCAECCSRFVEKEGNYNGKTVKKRDIIHLQRGGSGFAASGTQVEAKRFEHLGVGSGLADIRGQCAGPRSAFGLRY</sequence>
<evidence type="ECO:0000256" key="3">
    <source>
        <dbReference type="ARBA" id="ARBA00023242"/>
    </source>
</evidence>
<dbReference type="SUPFAM" id="SSF57850">
    <property type="entry name" value="RING/U-box"/>
    <property type="match status" value="1"/>
</dbReference>
<dbReference type="InterPro" id="IPR016818">
    <property type="entry name" value="NOSIP"/>
</dbReference>
<keyword evidence="5" id="KW-0175">Coiled coil</keyword>
<dbReference type="GO" id="GO:0061630">
    <property type="term" value="F:ubiquitin protein ligase activity"/>
    <property type="evidence" value="ECO:0007669"/>
    <property type="project" value="InterPro"/>
</dbReference>
<keyword evidence="3 4" id="KW-0539">Nucleus</keyword>
<evidence type="ECO:0000256" key="4">
    <source>
        <dbReference type="PIRNR" id="PIRNR023577"/>
    </source>
</evidence>
<evidence type="ECO:0000256" key="1">
    <source>
        <dbReference type="ARBA" id="ARBA00004123"/>
    </source>
</evidence>
<feature type="domain" description="Nitric oxide synthase-interacting protein zinc-finger" evidence="7">
    <location>
        <begin position="19"/>
        <end position="79"/>
    </location>
</feature>
<evidence type="ECO:0000256" key="2">
    <source>
        <dbReference type="ARBA" id="ARBA00008126"/>
    </source>
</evidence>
<dbReference type="GO" id="GO:0005634">
    <property type="term" value="C:nucleus"/>
    <property type="evidence" value="ECO:0007669"/>
    <property type="project" value="UniProtKB-SubCell"/>
</dbReference>
<feature type="region of interest" description="Disordered" evidence="6">
    <location>
        <begin position="1"/>
        <end position="25"/>
    </location>
</feature>
<protein>
    <recommendedName>
        <fullName evidence="7">Nitric oxide synthase-interacting protein zinc-finger domain-containing protein</fullName>
    </recommendedName>
</protein>
<feature type="coiled-coil region" evidence="5">
    <location>
        <begin position="72"/>
        <end position="118"/>
    </location>
</feature>
<proteinExistence type="inferred from homology"/>
<evidence type="ECO:0000313" key="8">
    <source>
        <dbReference type="EMBL" id="CAD8668958.1"/>
    </source>
</evidence>
<accession>A0A7S0R794</accession>
<dbReference type="AlphaFoldDB" id="A0A7S0R794"/>
<dbReference type="EMBL" id="HBFA01019089">
    <property type="protein sequence ID" value="CAD8668958.1"/>
    <property type="molecule type" value="Transcribed_RNA"/>
</dbReference>
<name>A0A7S0R794_9CHLO</name>
<organism evidence="8">
    <name type="scientific">Pyramimonas obovata</name>
    <dbReference type="NCBI Taxonomy" id="1411642"/>
    <lineage>
        <taxon>Eukaryota</taxon>
        <taxon>Viridiplantae</taxon>
        <taxon>Chlorophyta</taxon>
        <taxon>Pyramimonadophyceae</taxon>
        <taxon>Pyramimonadales</taxon>
        <taxon>Pyramimonadaceae</taxon>
        <taxon>Pyramimonas</taxon>
        <taxon>Pyramimonas incertae sedis</taxon>
    </lineage>
</organism>
<dbReference type="PIRSF" id="PIRSF023577">
    <property type="entry name" value="ENOS_interacting"/>
    <property type="match status" value="1"/>
</dbReference>
<dbReference type="PANTHER" id="PTHR13063:SF10">
    <property type="entry name" value="NITRIC OXIDE SYNTHASE-INTERACTING PROTEIN"/>
    <property type="match status" value="1"/>
</dbReference>
<dbReference type="PANTHER" id="PTHR13063">
    <property type="entry name" value="ENOS INTERACTING PROTEIN"/>
    <property type="match status" value="1"/>
</dbReference>
<comment type="subcellular location">
    <subcellularLocation>
        <location evidence="1 4">Nucleus</location>
    </subcellularLocation>
</comment>
<gene>
    <name evidence="8" type="ORF">POBO1169_LOCUS9783</name>
</gene>
<evidence type="ECO:0000259" key="7">
    <source>
        <dbReference type="Pfam" id="PF15906"/>
    </source>
</evidence>
<reference evidence="8" key="1">
    <citation type="submission" date="2021-01" db="EMBL/GenBank/DDBJ databases">
        <authorList>
            <person name="Corre E."/>
            <person name="Pelletier E."/>
            <person name="Niang G."/>
            <person name="Scheremetjew M."/>
            <person name="Finn R."/>
            <person name="Kale V."/>
            <person name="Holt S."/>
            <person name="Cochrane G."/>
            <person name="Meng A."/>
            <person name="Brown T."/>
            <person name="Cohen L."/>
        </authorList>
    </citation>
    <scope>NUCLEOTIDE SEQUENCE</scope>
    <source>
        <strain evidence="8">CCMP722</strain>
    </source>
</reference>